<evidence type="ECO:0000313" key="2">
    <source>
        <dbReference type="EMBL" id="KAE8155725.1"/>
    </source>
</evidence>
<reference evidence="2 3" key="1">
    <citation type="submission" date="2019-04" db="EMBL/GenBank/DDBJ databases">
        <title>Friends and foes A comparative genomics study of 23 Aspergillus species from section Flavi.</title>
        <authorList>
            <consortium name="DOE Joint Genome Institute"/>
            <person name="Kjaerbolling I."/>
            <person name="Vesth T."/>
            <person name="Frisvad J.C."/>
            <person name="Nybo J.L."/>
            <person name="Theobald S."/>
            <person name="Kildgaard S."/>
            <person name="Isbrandt T."/>
            <person name="Kuo A."/>
            <person name="Sato A."/>
            <person name="Lyhne E.K."/>
            <person name="Kogle M.E."/>
            <person name="Wiebenga A."/>
            <person name="Kun R.S."/>
            <person name="Lubbers R.J."/>
            <person name="Makela M.R."/>
            <person name="Barry K."/>
            <person name="Chovatia M."/>
            <person name="Clum A."/>
            <person name="Daum C."/>
            <person name="Haridas S."/>
            <person name="He G."/>
            <person name="LaButti K."/>
            <person name="Lipzen A."/>
            <person name="Mondo S."/>
            <person name="Riley R."/>
            <person name="Salamov A."/>
            <person name="Simmons B.A."/>
            <person name="Magnuson J.K."/>
            <person name="Henrissat B."/>
            <person name="Mortensen U.H."/>
            <person name="Larsen T.O."/>
            <person name="Devries R.P."/>
            <person name="Grigoriev I.V."/>
            <person name="Machida M."/>
            <person name="Baker S.E."/>
            <person name="Andersen M.R."/>
        </authorList>
    </citation>
    <scope>NUCLEOTIDE SEQUENCE [LARGE SCALE GENOMIC DNA]</scope>
    <source>
        <strain evidence="2 3">CBS 117626</strain>
    </source>
</reference>
<gene>
    <name evidence="2" type="ORF">BDV40DRAFT_294105</name>
</gene>
<proteinExistence type="predicted"/>
<protein>
    <submittedName>
        <fullName evidence="2">Uncharacterized protein</fullName>
    </submittedName>
</protein>
<dbReference type="OrthoDB" id="10379570at2759"/>
<accession>A0A5N6UAV9</accession>
<dbReference type="Proteomes" id="UP000326950">
    <property type="component" value="Unassembled WGS sequence"/>
</dbReference>
<dbReference type="EMBL" id="ML738808">
    <property type="protein sequence ID" value="KAE8155725.1"/>
    <property type="molecule type" value="Genomic_DNA"/>
</dbReference>
<sequence>MPTSVATLMAGARSSPTDPNLTDPKRQMVDAWPPPMDPYRRLSAIATWLWASKHRVWQQAQVQHCGKKLWGHRGPNKFIHQKTAFVRESEALLSDQVLSVCRPAHTPCEL</sequence>
<keyword evidence="3" id="KW-1185">Reference proteome</keyword>
<dbReference type="AlphaFoldDB" id="A0A5N6UAV9"/>
<evidence type="ECO:0000256" key="1">
    <source>
        <dbReference type="SAM" id="MobiDB-lite"/>
    </source>
</evidence>
<evidence type="ECO:0000313" key="3">
    <source>
        <dbReference type="Proteomes" id="UP000326950"/>
    </source>
</evidence>
<feature type="region of interest" description="Disordered" evidence="1">
    <location>
        <begin position="1"/>
        <end position="26"/>
    </location>
</feature>
<organism evidence="2 3">
    <name type="scientific">Aspergillus tamarii</name>
    <dbReference type="NCBI Taxonomy" id="41984"/>
    <lineage>
        <taxon>Eukaryota</taxon>
        <taxon>Fungi</taxon>
        <taxon>Dikarya</taxon>
        <taxon>Ascomycota</taxon>
        <taxon>Pezizomycotina</taxon>
        <taxon>Eurotiomycetes</taxon>
        <taxon>Eurotiomycetidae</taxon>
        <taxon>Eurotiales</taxon>
        <taxon>Aspergillaceae</taxon>
        <taxon>Aspergillus</taxon>
        <taxon>Aspergillus subgen. Circumdati</taxon>
    </lineage>
</organism>
<name>A0A5N6UAV9_ASPTM</name>